<name>A0A8S3AMB3_9BILA</name>
<dbReference type="Proteomes" id="UP000681720">
    <property type="component" value="Unassembled WGS sequence"/>
</dbReference>
<dbReference type="AlphaFoldDB" id="A0A8S3AMB3"/>
<feature type="non-terminal residue" evidence="1">
    <location>
        <position position="39"/>
    </location>
</feature>
<evidence type="ECO:0000313" key="1">
    <source>
        <dbReference type="EMBL" id="CAF4744777.1"/>
    </source>
</evidence>
<dbReference type="EMBL" id="CAJOBJ010136628">
    <property type="protein sequence ID" value="CAF4744777.1"/>
    <property type="molecule type" value="Genomic_DNA"/>
</dbReference>
<accession>A0A8S3AMB3</accession>
<sequence>MHLIRNHQSVCTVKGAADALAGMKHEDLFDILERLLPQD</sequence>
<organism evidence="1 2">
    <name type="scientific">Rotaria magnacalcarata</name>
    <dbReference type="NCBI Taxonomy" id="392030"/>
    <lineage>
        <taxon>Eukaryota</taxon>
        <taxon>Metazoa</taxon>
        <taxon>Spiralia</taxon>
        <taxon>Gnathifera</taxon>
        <taxon>Rotifera</taxon>
        <taxon>Eurotatoria</taxon>
        <taxon>Bdelloidea</taxon>
        <taxon>Philodinida</taxon>
        <taxon>Philodinidae</taxon>
        <taxon>Rotaria</taxon>
    </lineage>
</organism>
<comment type="caution">
    <text evidence="1">The sequence shown here is derived from an EMBL/GenBank/DDBJ whole genome shotgun (WGS) entry which is preliminary data.</text>
</comment>
<reference evidence="1" key="1">
    <citation type="submission" date="2021-02" db="EMBL/GenBank/DDBJ databases">
        <authorList>
            <person name="Nowell W R."/>
        </authorList>
    </citation>
    <scope>NUCLEOTIDE SEQUENCE</scope>
</reference>
<proteinExistence type="predicted"/>
<evidence type="ECO:0000313" key="2">
    <source>
        <dbReference type="Proteomes" id="UP000681720"/>
    </source>
</evidence>
<protein>
    <submittedName>
        <fullName evidence="1">Uncharacterized protein</fullName>
    </submittedName>
</protein>
<gene>
    <name evidence="1" type="ORF">GIL414_LOCUS44891</name>
</gene>